<keyword evidence="1" id="KW-1133">Transmembrane helix</keyword>
<keyword evidence="1" id="KW-0812">Transmembrane</keyword>
<dbReference type="Proteomes" id="UP001163828">
    <property type="component" value="Unassembled WGS sequence"/>
</dbReference>
<reference evidence="2" key="1">
    <citation type="submission" date="2022-08" db="EMBL/GenBank/DDBJ databases">
        <authorList>
            <consortium name="DOE Joint Genome Institute"/>
            <person name="Min B."/>
            <person name="Riley R."/>
            <person name="Sierra-Patev S."/>
            <person name="Naranjo-Ortiz M."/>
            <person name="Looney B."/>
            <person name="Konkel Z."/>
            <person name="Slot J.C."/>
            <person name="Sakamoto Y."/>
            <person name="Steenwyk J.L."/>
            <person name="Rokas A."/>
            <person name="Carro J."/>
            <person name="Camarero S."/>
            <person name="Ferreira P."/>
            <person name="Molpeceres G."/>
            <person name="Ruiz-Duenas F.J."/>
            <person name="Serrano A."/>
            <person name="Henrissat B."/>
            <person name="Drula E."/>
            <person name="Hughes K.W."/>
            <person name="Mata J.L."/>
            <person name="Ishikawa N.K."/>
            <person name="Vargas-Isla R."/>
            <person name="Ushijima S."/>
            <person name="Smith C.A."/>
            <person name="Ahrendt S."/>
            <person name="Andreopoulos W."/>
            <person name="He G."/>
            <person name="Labutti K."/>
            <person name="Lipzen A."/>
            <person name="Ng V."/>
            <person name="Sandor L."/>
            <person name="Barry K."/>
            <person name="Martinez A.T."/>
            <person name="Xiao Y."/>
            <person name="Gibbons J.G."/>
            <person name="Terashima K."/>
            <person name="Hibbett D.S."/>
            <person name="Grigoriev I.V."/>
        </authorList>
    </citation>
    <scope>NUCLEOTIDE SEQUENCE</scope>
    <source>
        <strain evidence="2">TFB10827</strain>
    </source>
</reference>
<accession>A0ABQ8QK91</accession>
<evidence type="ECO:0000313" key="3">
    <source>
        <dbReference type="Proteomes" id="UP001163828"/>
    </source>
</evidence>
<protein>
    <recommendedName>
        <fullName evidence="4">SMODS and SLOG-associating 2TM effector domain-containing protein</fullName>
    </recommendedName>
</protein>
<keyword evidence="3" id="KW-1185">Reference proteome</keyword>
<organism evidence="2 3">
    <name type="scientific">Lentinula boryana</name>
    <dbReference type="NCBI Taxonomy" id="40481"/>
    <lineage>
        <taxon>Eukaryota</taxon>
        <taxon>Fungi</taxon>
        <taxon>Dikarya</taxon>
        <taxon>Basidiomycota</taxon>
        <taxon>Agaricomycotina</taxon>
        <taxon>Agaricomycetes</taxon>
        <taxon>Agaricomycetidae</taxon>
        <taxon>Agaricales</taxon>
        <taxon>Marasmiineae</taxon>
        <taxon>Omphalotaceae</taxon>
        <taxon>Lentinula</taxon>
    </lineage>
</organism>
<gene>
    <name evidence="2" type="ORF">F5050DRAFT_1710048</name>
</gene>
<dbReference type="EMBL" id="MU790546">
    <property type="protein sequence ID" value="KAJ3999052.1"/>
    <property type="molecule type" value="Genomic_DNA"/>
</dbReference>
<sequence>MYDSEFWKLLNPLLYIMKLCSNFNVLFLCKSCGIKHSDSPFSLYSFFKTKPLLQILRWFWQRLTLYWFLNLAAFIMGVMAAIAGYKSNSMVVTASRVCAAFAAFISCIVQGQTKGADAHVLNERLEIQNEELASGIGDLAHGRILIEDQSPGVEELDPGVENLVPVIKEQAPRMEEQAGIEDLSPANQEEVFRVEGQAFRIGEQAELKQRGRGRVHLTAAGHHLGGKRGGNWVSSTSNTKYRKIAEYVLCKHVKEFGQRM</sequence>
<comment type="caution">
    <text evidence="2">The sequence shown here is derived from an EMBL/GenBank/DDBJ whole genome shotgun (WGS) entry which is preliminary data.</text>
</comment>
<evidence type="ECO:0000256" key="1">
    <source>
        <dbReference type="SAM" id="Phobius"/>
    </source>
</evidence>
<feature type="transmembrane region" description="Helical" evidence="1">
    <location>
        <begin position="66"/>
        <end position="85"/>
    </location>
</feature>
<evidence type="ECO:0008006" key="4">
    <source>
        <dbReference type="Google" id="ProtNLM"/>
    </source>
</evidence>
<evidence type="ECO:0000313" key="2">
    <source>
        <dbReference type="EMBL" id="KAJ3999052.1"/>
    </source>
</evidence>
<keyword evidence="1" id="KW-0472">Membrane</keyword>
<proteinExistence type="predicted"/>
<name>A0ABQ8QK91_9AGAR</name>